<evidence type="ECO:0000256" key="3">
    <source>
        <dbReference type="ARBA" id="ARBA00022603"/>
    </source>
</evidence>
<dbReference type="EMBL" id="MPBG01000006">
    <property type="protein sequence ID" value="RMI88615.1"/>
    <property type="molecule type" value="Genomic_DNA"/>
</dbReference>
<dbReference type="RefSeq" id="WP_122225504.1">
    <property type="nucleotide sequence ID" value="NZ_MPBG01000005.1"/>
</dbReference>
<dbReference type="NCBIfam" id="TIGR00571">
    <property type="entry name" value="dam"/>
    <property type="match status" value="1"/>
</dbReference>
<comment type="caution">
    <text evidence="11">The sequence shown here is derived from an EMBL/GenBank/DDBJ whole genome shotgun (WGS) entry which is preliminary data.</text>
</comment>
<feature type="coiled-coil region" evidence="9">
    <location>
        <begin position="83"/>
        <end position="113"/>
    </location>
</feature>
<dbReference type="GO" id="GO:0006298">
    <property type="term" value="P:mismatch repair"/>
    <property type="evidence" value="ECO:0007669"/>
    <property type="project" value="TreeGrafter"/>
</dbReference>
<evidence type="ECO:0000256" key="8">
    <source>
        <dbReference type="RuleBase" id="RU361257"/>
    </source>
</evidence>
<keyword evidence="5 8" id="KW-0949">S-adenosyl-L-methionine</keyword>
<dbReference type="Gene3D" id="3.40.50.150">
    <property type="entry name" value="Vaccinia Virus protein VP39"/>
    <property type="match status" value="1"/>
</dbReference>
<dbReference type="InterPro" id="IPR023095">
    <property type="entry name" value="Ade_MeTrfase_dom_2"/>
</dbReference>
<dbReference type="OrthoDB" id="9805629at2"/>
<evidence type="ECO:0000256" key="7">
    <source>
        <dbReference type="PIRSR" id="PIRSR000398-1"/>
    </source>
</evidence>
<proteinExistence type="inferred from homology"/>
<dbReference type="InterPro" id="IPR012263">
    <property type="entry name" value="M_m6A_EcoRV"/>
</dbReference>
<keyword evidence="4 8" id="KW-0808">Transferase</keyword>
<dbReference type="InterPro" id="IPR012327">
    <property type="entry name" value="MeTrfase_D12"/>
</dbReference>
<evidence type="ECO:0000256" key="4">
    <source>
        <dbReference type="ARBA" id="ARBA00022679"/>
    </source>
</evidence>
<keyword evidence="3 8" id="KW-0489">Methyltransferase</keyword>
<sequence>MKINWIGCKKQLLPQIISHLPSKFKTYYEPFLGSGVVYFHLKPKKAILNDNDSQLITMWKQSLQNPHHFVNKVKAMENDIYQYHDQKNQKQAYKNLLNQYNQNTKKRKKLTRSAIFYVLKKYAFRGITRYDNQINLKTNFGYKPKQKIPIINLNELVTFQRHFQKKKHVLYCMDFRQVIANSQKGDFLFIDPPYYYEGIKDKDFYQKPFSFADHQQLALGLHQATKRGVKWLYTNYETTPICNLFQECNIIKTKTTTSHCLTNKNINQEIIIKNYN</sequence>
<dbReference type="EC" id="2.1.1.72" evidence="2 8"/>
<evidence type="ECO:0000256" key="1">
    <source>
        <dbReference type="ARBA" id="ARBA00006594"/>
    </source>
</evidence>
<evidence type="ECO:0000256" key="6">
    <source>
        <dbReference type="ARBA" id="ARBA00047942"/>
    </source>
</evidence>
<feature type="binding site" evidence="7">
    <location>
        <position position="191"/>
    </location>
    <ligand>
        <name>S-adenosyl-L-methionine</name>
        <dbReference type="ChEBI" id="CHEBI:59789"/>
    </ligand>
</feature>
<comment type="catalytic activity">
    <reaction evidence="6 8">
        <text>a 2'-deoxyadenosine in DNA + S-adenosyl-L-methionine = an N(6)-methyl-2'-deoxyadenosine in DNA + S-adenosyl-L-homocysteine + H(+)</text>
        <dbReference type="Rhea" id="RHEA:15197"/>
        <dbReference type="Rhea" id="RHEA-COMP:12418"/>
        <dbReference type="Rhea" id="RHEA-COMP:12419"/>
        <dbReference type="ChEBI" id="CHEBI:15378"/>
        <dbReference type="ChEBI" id="CHEBI:57856"/>
        <dbReference type="ChEBI" id="CHEBI:59789"/>
        <dbReference type="ChEBI" id="CHEBI:90615"/>
        <dbReference type="ChEBI" id="CHEBI:90616"/>
        <dbReference type="EC" id="2.1.1.72"/>
    </reaction>
</comment>
<dbReference type="PANTHER" id="PTHR30481:SF3">
    <property type="entry name" value="DNA ADENINE METHYLASE"/>
    <property type="match status" value="1"/>
</dbReference>
<dbReference type="SUPFAM" id="SSF53335">
    <property type="entry name" value="S-adenosyl-L-methionine-dependent methyltransferases"/>
    <property type="match status" value="1"/>
</dbReference>
<evidence type="ECO:0000313" key="12">
    <source>
        <dbReference type="EMBL" id="RMI88688.1"/>
    </source>
</evidence>
<dbReference type="GO" id="GO:1904047">
    <property type="term" value="F:S-adenosyl-L-methionine binding"/>
    <property type="evidence" value="ECO:0007669"/>
    <property type="project" value="TreeGrafter"/>
</dbReference>
<organism evidence="11 13">
    <name type="scientific">Candidatus Phytoplasma solani</name>
    <dbReference type="NCBI Taxonomy" id="69896"/>
    <lineage>
        <taxon>Bacteria</taxon>
        <taxon>Bacillati</taxon>
        <taxon>Mycoplasmatota</taxon>
        <taxon>Mollicutes</taxon>
        <taxon>Acholeplasmatales</taxon>
        <taxon>Acholeplasmataceae</taxon>
        <taxon>Candidatus Phytoplasma</taxon>
        <taxon>16SrXII (Stolbur group)</taxon>
    </lineage>
</organism>
<evidence type="ECO:0000313" key="13">
    <source>
        <dbReference type="Proteomes" id="UP000283896"/>
    </source>
</evidence>
<evidence type="ECO:0000256" key="2">
    <source>
        <dbReference type="ARBA" id="ARBA00011900"/>
    </source>
</evidence>
<dbReference type="GO" id="GO:0009007">
    <property type="term" value="F:site-specific DNA-methyltransferase (adenine-specific) activity"/>
    <property type="evidence" value="ECO:0007669"/>
    <property type="project" value="UniProtKB-UniRule"/>
</dbReference>
<dbReference type="EMBL" id="MPBG01000007">
    <property type="protein sequence ID" value="RMI87849.1"/>
    <property type="molecule type" value="Genomic_DNA"/>
</dbReference>
<feature type="binding site" evidence="7">
    <location>
        <position position="9"/>
    </location>
    <ligand>
        <name>S-adenosyl-L-methionine</name>
        <dbReference type="ChEBI" id="CHEBI:59789"/>
    </ligand>
</feature>
<keyword evidence="13" id="KW-1185">Reference proteome</keyword>
<dbReference type="Pfam" id="PF02086">
    <property type="entry name" value="MethyltransfD12"/>
    <property type="match status" value="1"/>
</dbReference>
<feature type="binding site" evidence="7">
    <location>
        <position position="50"/>
    </location>
    <ligand>
        <name>S-adenosyl-L-methionine</name>
        <dbReference type="ChEBI" id="CHEBI:59789"/>
    </ligand>
</feature>
<reference evidence="11" key="2">
    <citation type="journal article" date="2019" name="Syst. Appl. Microbiol.">
        <title>The genome of 'Candidatus Phytoplasma solani' strain SA-1 is highly dynamic and prone to adopting foreign sequences.</title>
        <authorList>
            <person name="Music M.S."/>
            <person name="Samarzija I."/>
            <person name="Hogenhout S.A."/>
            <person name="Haryono M."/>
            <person name="Cho S.T."/>
            <person name="Kuo C.H."/>
        </authorList>
    </citation>
    <scope>NUCLEOTIDE SEQUENCE</scope>
    <source>
        <strain evidence="11">SA-1</strain>
    </source>
</reference>
<evidence type="ECO:0000256" key="9">
    <source>
        <dbReference type="SAM" id="Coils"/>
    </source>
</evidence>
<dbReference type="AlphaFoldDB" id="A0A421NX86"/>
<name>A0A421NX86_9MOLU</name>
<dbReference type="Gene3D" id="1.10.1020.10">
    <property type="entry name" value="Adenine-specific Methyltransferase, Domain 2"/>
    <property type="match status" value="1"/>
</dbReference>
<dbReference type="GO" id="GO:0009307">
    <property type="term" value="P:DNA restriction-modification system"/>
    <property type="evidence" value="ECO:0007669"/>
    <property type="project" value="InterPro"/>
</dbReference>
<dbReference type="PANTHER" id="PTHR30481">
    <property type="entry name" value="DNA ADENINE METHYLASE"/>
    <property type="match status" value="1"/>
</dbReference>
<evidence type="ECO:0000313" key="11">
    <source>
        <dbReference type="EMBL" id="RMI88615.1"/>
    </source>
</evidence>
<keyword evidence="9" id="KW-0175">Coiled coil</keyword>
<evidence type="ECO:0000256" key="5">
    <source>
        <dbReference type="ARBA" id="ARBA00022691"/>
    </source>
</evidence>
<dbReference type="GO" id="GO:0043565">
    <property type="term" value="F:sequence-specific DNA binding"/>
    <property type="evidence" value="ECO:0007669"/>
    <property type="project" value="TreeGrafter"/>
</dbReference>
<gene>
    <name evidence="11" type="primary">dam</name>
    <name evidence="12" type="ORF">PSSA1_v1c4170</name>
    <name evidence="11" type="ORF">PSSA1_v1c4380</name>
    <name evidence="10" type="ORF">PSSA1_v1c4700</name>
</gene>
<dbReference type="PIRSF" id="PIRSF000398">
    <property type="entry name" value="M_m6A_EcoRV"/>
    <property type="match status" value="1"/>
</dbReference>
<dbReference type="Proteomes" id="UP000283896">
    <property type="component" value="Unassembled WGS sequence"/>
</dbReference>
<dbReference type="InterPro" id="IPR029063">
    <property type="entry name" value="SAM-dependent_MTases_sf"/>
</dbReference>
<evidence type="ECO:0000313" key="10">
    <source>
        <dbReference type="EMBL" id="RMI87849.1"/>
    </source>
</evidence>
<dbReference type="InterPro" id="IPR002052">
    <property type="entry name" value="DNA_methylase_N6_adenine_CS"/>
</dbReference>
<comment type="similarity">
    <text evidence="1 8">Belongs to the N(4)/N(6)-methyltransferase family.</text>
</comment>
<dbReference type="PRINTS" id="PR00505">
    <property type="entry name" value="D12N6MTFRASE"/>
</dbReference>
<protein>
    <recommendedName>
        <fullName evidence="2 8">Site-specific DNA-methyltransferase (adenine-specific)</fullName>
        <ecNumber evidence="2 8">2.1.1.72</ecNumber>
    </recommendedName>
</protein>
<dbReference type="GO" id="GO:0032259">
    <property type="term" value="P:methylation"/>
    <property type="evidence" value="ECO:0007669"/>
    <property type="project" value="UniProtKB-KW"/>
</dbReference>
<dbReference type="PROSITE" id="PS00092">
    <property type="entry name" value="N6_MTASE"/>
    <property type="match status" value="1"/>
</dbReference>
<accession>A0A421NX86</accession>
<dbReference type="EMBL" id="MPBG01000005">
    <property type="protein sequence ID" value="RMI88688.1"/>
    <property type="molecule type" value="Genomic_DNA"/>
</dbReference>
<feature type="binding site" evidence="7">
    <location>
        <position position="5"/>
    </location>
    <ligand>
        <name>S-adenosyl-L-methionine</name>
        <dbReference type="ChEBI" id="CHEBI:59789"/>
    </ligand>
</feature>
<reference evidence="13" key="1">
    <citation type="submission" date="2016-11" db="EMBL/GenBank/DDBJ databases">
        <title>Genome sequence of Candidatus Phytoplasma solani strain SA-1.</title>
        <authorList>
            <person name="Haryono M."/>
            <person name="Samarzija I."/>
            <person name="Seruga Music M."/>
            <person name="Hogenhout S."/>
            <person name="Kuo C.-H."/>
        </authorList>
    </citation>
    <scope>NUCLEOTIDE SEQUENCE [LARGE SCALE GENOMIC DNA]</scope>
    <source>
        <strain evidence="13">SA-1</strain>
    </source>
</reference>
<dbReference type="STRING" id="69896.S284_01740"/>